<dbReference type="InterPro" id="IPR000489">
    <property type="entry name" value="Pterin-binding_dom"/>
</dbReference>
<dbReference type="GO" id="GO:0005829">
    <property type="term" value="C:cytosol"/>
    <property type="evidence" value="ECO:0007669"/>
    <property type="project" value="TreeGrafter"/>
</dbReference>
<gene>
    <name evidence="15" type="ORF">SAMN02982927_02749</name>
</gene>
<dbReference type="SUPFAM" id="SSF51717">
    <property type="entry name" value="Dihydropteroate synthetase-like"/>
    <property type="match status" value="1"/>
</dbReference>
<evidence type="ECO:0000256" key="10">
    <source>
        <dbReference type="ARBA" id="ARBA00022909"/>
    </source>
</evidence>
<dbReference type="Pfam" id="PF00809">
    <property type="entry name" value="Pterin_bind"/>
    <property type="match status" value="1"/>
</dbReference>
<evidence type="ECO:0000259" key="14">
    <source>
        <dbReference type="PROSITE" id="PS50972"/>
    </source>
</evidence>
<dbReference type="PROSITE" id="PS00793">
    <property type="entry name" value="DHPS_2"/>
    <property type="match status" value="1"/>
</dbReference>
<dbReference type="PANTHER" id="PTHR20941:SF1">
    <property type="entry name" value="FOLIC ACID SYNTHESIS PROTEIN FOL1"/>
    <property type="match status" value="1"/>
</dbReference>
<keyword evidence="9 13" id="KW-0460">Magnesium</keyword>
<comment type="similarity">
    <text evidence="4 13">Belongs to the DHPS family.</text>
</comment>
<dbReference type="UniPathway" id="UPA00077">
    <property type="reaction ID" value="UER00156"/>
</dbReference>
<keyword evidence="8 13" id="KW-0479">Metal-binding</keyword>
<evidence type="ECO:0000256" key="5">
    <source>
        <dbReference type="ARBA" id="ARBA00012458"/>
    </source>
</evidence>
<dbReference type="InterPro" id="IPR006390">
    <property type="entry name" value="DHP_synth_dom"/>
</dbReference>
<organism evidence="15 16">
    <name type="scientific">Sporolactobacillus nakayamae</name>
    <dbReference type="NCBI Taxonomy" id="269670"/>
    <lineage>
        <taxon>Bacteria</taxon>
        <taxon>Bacillati</taxon>
        <taxon>Bacillota</taxon>
        <taxon>Bacilli</taxon>
        <taxon>Bacillales</taxon>
        <taxon>Sporolactobacillaceae</taxon>
        <taxon>Sporolactobacillus</taxon>
    </lineage>
</organism>
<dbReference type="CDD" id="cd00739">
    <property type="entry name" value="DHPS"/>
    <property type="match status" value="1"/>
</dbReference>
<evidence type="ECO:0000256" key="4">
    <source>
        <dbReference type="ARBA" id="ARBA00009503"/>
    </source>
</evidence>
<evidence type="ECO:0000256" key="9">
    <source>
        <dbReference type="ARBA" id="ARBA00022842"/>
    </source>
</evidence>
<dbReference type="GO" id="GO:0046656">
    <property type="term" value="P:folic acid biosynthetic process"/>
    <property type="evidence" value="ECO:0007669"/>
    <property type="project" value="UniProtKB-KW"/>
</dbReference>
<dbReference type="GO" id="GO:0004156">
    <property type="term" value="F:dihydropteroate synthase activity"/>
    <property type="evidence" value="ECO:0007669"/>
    <property type="project" value="UniProtKB-EC"/>
</dbReference>
<evidence type="ECO:0000256" key="3">
    <source>
        <dbReference type="ARBA" id="ARBA00004763"/>
    </source>
</evidence>
<evidence type="ECO:0000256" key="8">
    <source>
        <dbReference type="ARBA" id="ARBA00022723"/>
    </source>
</evidence>
<dbReference type="EC" id="2.5.1.15" evidence="5 13"/>
<dbReference type="Gene3D" id="3.20.20.20">
    <property type="entry name" value="Dihydropteroate synthase-like"/>
    <property type="match status" value="1"/>
</dbReference>
<reference evidence="16" key="1">
    <citation type="submission" date="2016-10" db="EMBL/GenBank/DDBJ databases">
        <authorList>
            <person name="Varghese N."/>
            <person name="Submissions S."/>
        </authorList>
    </citation>
    <scope>NUCLEOTIDE SEQUENCE [LARGE SCALE GENOMIC DNA]</scope>
    <source>
        <strain evidence="16">ATCC 700379</strain>
    </source>
</reference>
<evidence type="ECO:0000256" key="2">
    <source>
        <dbReference type="ARBA" id="ARBA00001946"/>
    </source>
</evidence>
<comment type="function">
    <text evidence="12 13">Catalyzes the condensation of para-aminobenzoate (pABA) with 6-hydroxymethyl-7,8-dihydropterin diphosphate (DHPt-PP) to form 7,8-dihydropteroate (H2Pte), the immediate precursor of folate derivatives.</text>
</comment>
<dbReference type="PROSITE" id="PS50972">
    <property type="entry name" value="PTERIN_BINDING"/>
    <property type="match status" value="1"/>
</dbReference>
<evidence type="ECO:0000313" key="15">
    <source>
        <dbReference type="EMBL" id="SFG77784.1"/>
    </source>
</evidence>
<dbReference type="PANTHER" id="PTHR20941">
    <property type="entry name" value="FOLATE SYNTHESIS PROTEINS"/>
    <property type="match status" value="1"/>
</dbReference>
<sequence length="286" mass="31814">MGNFQLSPFHLMNVRGRTLDYRKKTVIMGILNVTPDSFSDGGQFNHLDQAVTHALQMERDGADIIDIGGESTRPGHTPVDMEQEIARVIPMIQAIRAQTSIPISIDTYKAETARRALEAGADIINDVWGAKADSDMARVAAEYQAPIILMHNRENNRYQDIIADMKSDLRESIELAREAGVAPEKIVLDPGIGFAKDYQQNLFVMNHLEDFHELGYPLLLGTSRKGFIGKTLNVTVDKRVEGTGATVCLGIAKGCQIMRVHDVLQIAQMAKMMDTMLQEDHSDRHN</sequence>
<evidence type="ECO:0000256" key="7">
    <source>
        <dbReference type="ARBA" id="ARBA00022679"/>
    </source>
</evidence>
<comment type="cofactor">
    <cofactor evidence="2 13">
        <name>Mg(2+)</name>
        <dbReference type="ChEBI" id="CHEBI:18420"/>
    </cofactor>
</comment>
<keyword evidence="7 13" id="KW-0808">Transferase</keyword>
<dbReference type="InterPro" id="IPR011005">
    <property type="entry name" value="Dihydropteroate_synth-like_sf"/>
</dbReference>
<accession>A0A1I2UKU8</accession>
<evidence type="ECO:0000256" key="12">
    <source>
        <dbReference type="ARBA" id="ARBA00053449"/>
    </source>
</evidence>
<dbReference type="FunFam" id="3.20.20.20:FF:000006">
    <property type="entry name" value="Dihydropteroate synthase"/>
    <property type="match status" value="1"/>
</dbReference>
<evidence type="ECO:0000256" key="1">
    <source>
        <dbReference type="ARBA" id="ARBA00000012"/>
    </source>
</evidence>
<dbReference type="GO" id="GO:0046654">
    <property type="term" value="P:tetrahydrofolate biosynthetic process"/>
    <property type="evidence" value="ECO:0007669"/>
    <property type="project" value="UniProtKB-UniPathway"/>
</dbReference>
<dbReference type="PROSITE" id="PS00792">
    <property type="entry name" value="DHPS_1"/>
    <property type="match status" value="1"/>
</dbReference>
<keyword evidence="16" id="KW-1185">Reference proteome</keyword>
<dbReference type="STRING" id="269670.SAMN02982927_02749"/>
<evidence type="ECO:0000256" key="6">
    <source>
        <dbReference type="ARBA" id="ARBA00016919"/>
    </source>
</evidence>
<dbReference type="EMBL" id="FOOY01000021">
    <property type="protein sequence ID" value="SFG77784.1"/>
    <property type="molecule type" value="Genomic_DNA"/>
</dbReference>
<protein>
    <recommendedName>
        <fullName evidence="6 13">Dihydropteroate synthase</fullName>
        <shortName evidence="13">DHPS</shortName>
        <ecNumber evidence="5 13">2.5.1.15</ecNumber>
    </recommendedName>
    <alternativeName>
        <fullName evidence="11 13">Dihydropteroate pyrophosphorylase</fullName>
    </alternativeName>
</protein>
<dbReference type="NCBIfam" id="TIGR01496">
    <property type="entry name" value="DHPS"/>
    <property type="match status" value="1"/>
</dbReference>
<proteinExistence type="inferred from homology"/>
<evidence type="ECO:0000256" key="11">
    <source>
        <dbReference type="ARBA" id="ARBA00030193"/>
    </source>
</evidence>
<comment type="catalytic activity">
    <reaction evidence="1">
        <text>(7,8-dihydropterin-6-yl)methyl diphosphate + 4-aminobenzoate = 7,8-dihydropteroate + diphosphate</text>
        <dbReference type="Rhea" id="RHEA:19949"/>
        <dbReference type="ChEBI" id="CHEBI:17836"/>
        <dbReference type="ChEBI" id="CHEBI:17839"/>
        <dbReference type="ChEBI" id="CHEBI:33019"/>
        <dbReference type="ChEBI" id="CHEBI:72950"/>
        <dbReference type="EC" id="2.5.1.15"/>
    </reaction>
</comment>
<name>A0A1I2UKU8_9BACL</name>
<dbReference type="Proteomes" id="UP000198752">
    <property type="component" value="Unassembled WGS sequence"/>
</dbReference>
<evidence type="ECO:0000313" key="16">
    <source>
        <dbReference type="Proteomes" id="UP000198752"/>
    </source>
</evidence>
<dbReference type="GO" id="GO:0046872">
    <property type="term" value="F:metal ion binding"/>
    <property type="evidence" value="ECO:0007669"/>
    <property type="project" value="UniProtKB-KW"/>
</dbReference>
<keyword evidence="10 13" id="KW-0289">Folate biosynthesis</keyword>
<comment type="pathway">
    <text evidence="3 13">Cofactor biosynthesis; tetrahydrofolate biosynthesis; 7,8-dihydrofolate from 2-amino-4-hydroxy-6-hydroxymethyl-7,8-dihydropteridine diphosphate and 4-aminobenzoate: step 1/2.</text>
</comment>
<dbReference type="AlphaFoldDB" id="A0A1I2UKU8"/>
<feature type="domain" description="Pterin-binding" evidence="14">
    <location>
        <begin position="25"/>
        <end position="271"/>
    </location>
</feature>
<evidence type="ECO:0000256" key="13">
    <source>
        <dbReference type="RuleBase" id="RU361205"/>
    </source>
</evidence>
<dbReference type="InterPro" id="IPR045031">
    <property type="entry name" value="DHP_synth-like"/>
</dbReference>